<dbReference type="GO" id="GO:0004386">
    <property type="term" value="F:helicase activity"/>
    <property type="evidence" value="ECO:0007669"/>
    <property type="project" value="UniProtKB-KW"/>
</dbReference>
<dbReference type="FunFam" id="1.20.120.1080:FF:000002">
    <property type="entry name" value="Putative ATP-dependent RNA helicase DHX36"/>
    <property type="match status" value="1"/>
</dbReference>
<dbReference type="GO" id="GO:0016787">
    <property type="term" value="F:hydrolase activity"/>
    <property type="evidence" value="ECO:0007669"/>
    <property type="project" value="UniProtKB-KW"/>
</dbReference>
<reference evidence="10" key="1">
    <citation type="submission" date="2021-06" db="EMBL/GenBank/DDBJ databases">
        <authorList>
            <person name="Kallberg Y."/>
            <person name="Tangrot J."/>
            <person name="Rosling A."/>
        </authorList>
    </citation>
    <scope>NUCLEOTIDE SEQUENCE</scope>
    <source>
        <strain evidence="10">MT106</strain>
    </source>
</reference>
<dbReference type="Pfam" id="PF04408">
    <property type="entry name" value="WHD_HA2"/>
    <property type="match status" value="1"/>
</dbReference>
<dbReference type="InterPro" id="IPR014001">
    <property type="entry name" value="Helicase_ATP-bd"/>
</dbReference>
<evidence type="ECO:0000259" key="9">
    <source>
        <dbReference type="PROSITE" id="PS51194"/>
    </source>
</evidence>
<dbReference type="PANTHER" id="PTHR18934:SF203">
    <property type="entry name" value="ATP-DEPENDENT RNA HELICASE A"/>
    <property type="match status" value="1"/>
</dbReference>
<sequence>MDGGHQVTISKSLLDRQQGQTSTTDTTTTSSILTPSASIVNSNRDLSYVSYFTSNYRQTGFEAYNNLDLSVGNSNMSTFQSQEGEDRNRGQNSEETFGSNVIDRRTNGIIYSRRPGEVTEISVSETFDFSQHHFSHPLNSSSFNQPHRDYSTISTTNSTANGKSSIDPITRPVKFQDRRKNNDDWRNATTTGAGERVNRKSAHIQNQPLSFRPPPPPPITITDSQSMVRKRPLSPMLSVESFNQQNNRQRMSNTPPFPQDNYNTNRQFSPFLPHEKDYGYTNAQTRRRNSISSQLVPTRKRLTPKPLSVSRTTSLPRHSKSLPKRTSSPVKQKFLKEFYTIDFIHSNFDTRSVLEKQENAEWLKNPKSYLSNRTYFSSRFQTVADQFFRATVTLELEEKTYIGQGDSTKKKEAEKIAVLHLLYQLEAQAMLSKLKSSQDGLDSESKTHVFEYCARFDHVPYFKLVSNGRFDWRAEVDLPSQEIVGRGRGRTKKEAELRASQDFKRQAEEYQARHGGEPLSKTEGKTMNEETSKDFIRYYTKYFKFKSPEFKYQAVGPNRSTIWDVSIIVENSVIGSAQRPSKRDAQIAAFLDAAIGLRKESPQLWEKFEKTRSKDGGQRSLPLVPLNMGEGTHRILRNLVYDIRDAPMFSEPNSLNEIESSWKKPITTSQNKKTATKAKKARHETPEKAKILNAKSEQLYASFQKYLTSNETKKMRAIRHNLPITQYAETIMKVMEENPIMVIVGTTGCGKTTQLPQLILEEATRKKNGARCNIIVTQPRRIAAISVAQRVAVERSEKLGVTVGYQVRFESVMPSTSGSILYCTTGLFLRRLHDEQSNKDPLEGITHIVIDEVHERDMNTDFLLVILKRLLDERRRSNQPPIKLILMSATIDTGIFAEYFGNFFPNGKCPVIEVPGKIYPVEKFYLDDIITQLQTSYQPSETPQFNTKDVKKYIDREMNLVIQPKSSEMETNNQNGEAEENDNASVETSSSETIIDWSKPTKQQKDDELADAEIPYDLMGLILAHIAKTGKEGSILVFLPGWEEITALNKLLTSRTLLGVNFNDQSKFTIHMLHSSLPSISQKQVFDPLPNPGMRKIILATNIAETSITIPDIVFVIDSGKLKEKRYDQSKRMTALITTWISQSNARQRAGRAGRMREGVYYSMMSKKRYQCIEGFSTPELLRSDLQEICLQIKALDLPTTIADVLAEAIEPPDHVSVTAALDSLKTLQALDNAEELTPLGRVLVTLPVEPALGKMVLLGTIFQCLDPILTIAASMGSKSPFFSPPGLKQQSDAIKMYWARGQSSDHFAVLNAYKAWYEIHSAGKVSETFKFCSDNFLSRNGLQNIERIKTQLLNLLERSGVVPRSNQYGQNKRRAGLTIGPAECNMNANCVPLLRAIICAGVYPNISVQITKRKLGTRDENTTMHPSSVNSPNRHEKGGDKGKDKQGESNSAVSGTLYAYSEKVKSTNSQIFLRDITRVDPLSVILFGGKSVLVCNDRSAQIIIEEWLKFDGHERVLSHTATLKSMLDRCLTNVYQRLENQNWTKNKRRNSFNDPYFMYDDRYKNDPYSAYYNYDDDEKVKYFLVNGIADILISLNQDMKEQQKDQQKEKHRSRQ</sequence>
<protein>
    <submittedName>
        <fullName evidence="10">11082_t:CDS:1</fullName>
    </submittedName>
</protein>
<feature type="compositionally biased region" description="Low complexity" evidence="7">
    <location>
        <begin position="21"/>
        <end position="30"/>
    </location>
</feature>
<comment type="similarity">
    <text evidence="6">Belongs to the DExH box helicase family.</text>
</comment>
<feature type="compositionally biased region" description="Polar residues" evidence="7">
    <location>
        <begin position="7"/>
        <end position="20"/>
    </location>
</feature>
<dbReference type="GO" id="GO:0005524">
    <property type="term" value="F:ATP binding"/>
    <property type="evidence" value="ECO:0007669"/>
    <property type="project" value="UniProtKB-KW"/>
</dbReference>
<feature type="region of interest" description="Disordered" evidence="7">
    <location>
        <begin position="508"/>
        <end position="527"/>
    </location>
</feature>
<feature type="region of interest" description="Disordered" evidence="7">
    <location>
        <begin position="964"/>
        <end position="993"/>
    </location>
</feature>
<evidence type="ECO:0000259" key="8">
    <source>
        <dbReference type="PROSITE" id="PS51192"/>
    </source>
</evidence>
<dbReference type="Pfam" id="PF07717">
    <property type="entry name" value="OB_NTP_bind"/>
    <property type="match status" value="1"/>
</dbReference>
<comment type="caution">
    <text evidence="10">The sequence shown here is derived from an EMBL/GenBank/DDBJ whole genome shotgun (WGS) entry which is preliminary data.</text>
</comment>
<feature type="compositionally biased region" description="Basic and acidic residues" evidence="7">
    <location>
        <begin position="1434"/>
        <end position="1448"/>
    </location>
</feature>
<dbReference type="Gene3D" id="3.40.50.300">
    <property type="entry name" value="P-loop containing nucleotide triphosphate hydrolases"/>
    <property type="match status" value="2"/>
</dbReference>
<dbReference type="InterPro" id="IPR011709">
    <property type="entry name" value="DEAD-box_helicase_OB_fold"/>
</dbReference>
<keyword evidence="1" id="KW-0547">Nucleotide-binding</keyword>
<dbReference type="SMART" id="SM00847">
    <property type="entry name" value="HA2"/>
    <property type="match status" value="1"/>
</dbReference>
<evidence type="ECO:0000256" key="7">
    <source>
        <dbReference type="SAM" id="MobiDB-lite"/>
    </source>
</evidence>
<keyword evidence="4" id="KW-0067">ATP-binding</keyword>
<dbReference type="SMART" id="SM00490">
    <property type="entry name" value="HELICc"/>
    <property type="match status" value="1"/>
</dbReference>
<dbReference type="Gene3D" id="1.20.120.1080">
    <property type="match status" value="1"/>
</dbReference>
<feature type="region of interest" description="Disordered" evidence="7">
    <location>
        <begin position="245"/>
        <end position="328"/>
    </location>
</feature>
<feature type="region of interest" description="Disordered" evidence="7">
    <location>
        <begin position="1418"/>
        <end position="1452"/>
    </location>
</feature>
<dbReference type="Pfam" id="PF21010">
    <property type="entry name" value="HA2_C"/>
    <property type="match status" value="1"/>
</dbReference>
<dbReference type="Pfam" id="PF00270">
    <property type="entry name" value="DEAD"/>
    <property type="match status" value="1"/>
</dbReference>
<dbReference type="SUPFAM" id="SSF52540">
    <property type="entry name" value="P-loop containing nucleoside triphosphate hydrolases"/>
    <property type="match status" value="1"/>
</dbReference>
<dbReference type="GO" id="GO:0003723">
    <property type="term" value="F:RNA binding"/>
    <property type="evidence" value="ECO:0007669"/>
    <property type="project" value="UniProtKB-KW"/>
</dbReference>
<keyword evidence="2" id="KW-0378">Hydrolase</keyword>
<dbReference type="PROSITE" id="PS51192">
    <property type="entry name" value="HELICASE_ATP_BIND_1"/>
    <property type="match status" value="1"/>
</dbReference>
<dbReference type="InterPro" id="IPR027417">
    <property type="entry name" value="P-loop_NTPase"/>
</dbReference>
<dbReference type="Proteomes" id="UP000789831">
    <property type="component" value="Unassembled WGS sequence"/>
</dbReference>
<evidence type="ECO:0000256" key="6">
    <source>
        <dbReference type="ARBA" id="ARBA00060772"/>
    </source>
</evidence>
<keyword evidence="5" id="KW-0694">RNA-binding</keyword>
<evidence type="ECO:0000256" key="4">
    <source>
        <dbReference type="ARBA" id="ARBA00022840"/>
    </source>
</evidence>
<evidence type="ECO:0000256" key="5">
    <source>
        <dbReference type="ARBA" id="ARBA00022884"/>
    </source>
</evidence>
<dbReference type="OrthoDB" id="28053at2759"/>
<evidence type="ECO:0000256" key="1">
    <source>
        <dbReference type="ARBA" id="ARBA00022741"/>
    </source>
</evidence>
<feature type="region of interest" description="Disordered" evidence="7">
    <location>
        <begin position="177"/>
        <end position="223"/>
    </location>
</feature>
<evidence type="ECO:0000313" key="10">
    <source>
        <dbReference type="EMBL" id="CAG8433761.1"/>
    </source>
</evidence>
<dbReference type="InterPro" id="IPR048333">
    <property type="entry name" value="HA2_WH"/>
</dbReference>
<feature type="domain" description="Helicase ATP-binding" evidence="8">
    <location>
        <begin position="732"/>
        <end position="909"/>
    </location>
</feature>
<name>A0A9N8V1X8_9GLOM</name>
<feature type="compositionally biased region" description="Polar residues" evidence="7">
    <location>
        <begin position="964"/>
        <end position="976"/>
    </location>
</feature>
<feature type="region of interest" description="Disordered" evidence="7">
    <location>
        <begin position="667"/>
        <end position="686"/>
    </location>
</feature>
<feature type="region of interest" description="Disordered" evidence="7">
    <location>
        <begin position="75"/>
        <end position="97"/>
    </location>
</feature>
<proteinExistence type="inferred from homology"/>
<dbReference type="SUPFAM" id="SSF54768">
    <property type="entry name" value="dsRNA-binding domain-like"/>
    <property type="match status" value="1"/>
</dbReference>
<dbReference type="CDD" id="cd18791">
    <property type="entry name" value="SF2_C_RHA"/>
    <property type="match status" value="1"/>
</dbReference>
<dbReference type="InterPro" id="IPR001650">
    <property type="entry name" value="Helicase_C-like"/>
</dbReference>
<dbReference type="SMART" id="SM00487">
    <property type="entry name" value="DEXDc"/>
    <property type="match status" value="1"/>
</dbReference>
<dbReference type="Pfam" id="PF00271">
    <property type="entry name" value="Helicase_C"/>
    <property type="match status" value="1"/>
</dbReference>
<accession>A0A9N8V1X8</accession>
<feature type="domain" description="Helicase C-terminal" evidence="9">
    <location>
        <begin position="1021"/>
        <end position="1197"/>
    </location>
</feature>
<dbReference type="InterPro" id="IPR011545">
    <property type="entry name" value="DEAD/DEAH_box_helicase_dom"/>
</dbReference>
<feature type="compositionally biased region" description="Polar residues" evidence="7">
    <location>
        <begin position="245"/>
        <end position="268"/>
    </location>
</feature>
<evidence type="ECO:0000313" key="11">
    <source>
        <dbReference type="Proteomes" id="UP000789831"/>
    </source>
</evidence>
<dbReference type="PANTHER" id="PTHR18934">
    <property type="entry name" value="ATP-DEPENDENT RNA HELICASE"/>
    <property type="match status" value="1"/>
</dbReference>
<organism evidence="10 11">
    <name type="scientific">Ambispora gerdemannii</name>
    <dbReference type="NCBI Taxonomy" id="144530"/>
    <lineage>
        <taxon>Eukaryota</taxon>
        <taxon>Fungi</taxon>
        <taxon>Fungi incertae sedis</taxon>
        <taxon>Mucoromycota</taxon>
        <taxon>Glomeromycotina</taxon>
        <taxon>Glomeromycetes</taxon>
        <taxon>Archaeosporales</taxon>
        <taxon>Ambisporaceae</taxon>
        <taxon>Ambispora</taxon>
    </lineage>
</organism>
<dbReference type="FunFam" id="3.40.50.300:FF:000526">
    <property type="entry name" value="DExH-box ATP-dependent RNA helicase DExH3"/>
    <property type="match status" value="1"/>
</dbReference>
<feature type="compositionally biased region" description="Basic and acidic residues" evidence="7">
    <location>
        <begin position="177"/>
        <end position="186"/>
    </location>
</feature>
<dbReference type="CDD" id="cd17917">
    <property type="entry name" value="DEXHc_RHA-like"/>
    <property type="match status" value="1"/>
</dbReference>
<evidence type="ECO:0000256" key="2">
    <source>
        <dbReference type="ARBA" id="ARBA00022801"/>
    </source>
</evidence>
<feature type="compositionally biased region" description="Polar residues" evidence="7">
    <location>
        <begin position="983"/>
        <end position="993"/>
    </location>
</feature>
<keyword evidence="3" id="KW-0347">Helicase</keyword>
<dbReference type="EMBL" id="CAJVPL010000010">
    <property type="protein sequence ID" value="CAG8433761.1"/>
    <property type="molecule type" value="Genomic_DNA"/>
</dbReference>
<dbReference type="PROSITE" id="PS51194">
    <property type="entry name" value="HELICASE_CTER"/>
    <property type="match status" value="1"/>
</dbReference>
<gene>
    <name evidence="10" type="ORF">AGERDE_LOCUS227</name>
</gene>
<keyword evidence="11" id="KW-1185">Reference proteome</keyword>
<dbReference type="InterPro" id="IPR007502">
    <property type="entry name" value="Helicase-assoc_dom"/>
</dbReference>
<feature type="region of interest" description="Disordered" evidence="7">
    <location>
        <begin position="1"/>
        <end position="30"/>
    </location>
</feature>
<feature type="compositionally biased region" description="Polar residues" evidence="7">
    <location>
        <begin position="1424"/>
        <end position="1433"/>
    </location>
</feature>
<evidence type="ECO:0000256" key="3">
    <source>
        <dbReference type="ARBA" id="ARBA00022806"/>
    </source>
</evidence>